<dbReference type="Gene3D" id="3.40.50.720">
    <property type="entry name" value="NAD(P)-binding Rossmann-like Domain"/>
    <property type="match status" value="1"/>
</dbReference>
<dbReference type="GO" id="GO:0004352">
    <property type="term" value="F:glutamate dehydrogenase (NAD+) activity"/>
    <property type="evidence" value="ECO:0007669"/>
    <property type="project" value="InterPro"/>
</dbReference>
<dbReference type="InterPro" id="IPR048381">
    <property type="entry name" value="GDH_C"/>
</dbReference>
<dbReference type="RefSeq" id="WP_007020398.1">
    <property type="nucleotide sequence ID" value="NZ_CH724125.1"/>
</dbReference>
<protein>
    <recommendedName>
        <fullName evidence="7">Glutamate dehydrogenase</fullName>
    </recommendedName>
</protein>
<dbReference type="GO" id="GO:0006538">
    <property type="term" value="P:L-glutamate catabolic process"/>
    <property type="evidence" value="ECO:0007669"/>
    <property type="project" value="InterPro"/>
</dbReference>
<dbReference type="AlphaFoldDB" id="A0A7U8C6D1"/>
<evidence type="ECO:0000256" key="1">
    <source>
        <dbReference type="ARBA" id="ARBA00023002"/>
    </source>
</evidence>
<dbReference type="Pfam" id="PF05088">
    <property type="entry name" value="Bac_GDH_CD"/>
    <property type="match status" value="1"/>
</dbReference>
<dbReference type="PANTHER" id="PTHR43403">
    <property type="entry name" value="NAD-SPECIFIC GLUTAMATE DEHYDROGENASE"/>
    <property type="match status" value="1"/>
</dbReference>
<organism evidence="5 6">
    <name type="scientific">Neptuniibacter caesariensis</name>
    <dbReference type="NCBI Taxonomy" id="207954"/>
    <lineage>
        <taxon>Bacteria</taxon>
        <taxon>Pseudomonadati</taxon>
        <taxon>Pseudomonadota</taxon>
        <taxon>Gammaproteobacteria</taxon>
        <taxon>Oceanospirillales</taxon>
        <taxon>Oceanospirillaceae</taxon>
        <taxon>Neptuniibacter</taxon>
    </lineage>
</organism>
<dbReference type="Pfam" id="PF21078">
    <property type="entry name" value="GDH_HM3"/>
    <property type="match status" value="1"/>
</dbReference>
<evidence type="ECO:0000259" key="3">
    <source>
        <dbReference type="Pfam" id="PF21074"/>
    </source>
</evidence>
<keyword evidence="1" id="KW-0560">Oxidoreductase</keyword>
<dbReference type="Pfam" id="PF21074">
    <property type="entry name" value="GDH_C"/>
    <property type="match status" value="1"/>
</dbReference>
<feature type="domain" description="NAD-glutamate dehydrogenase ACT3" evidence="4">
    <location>
        <begin position="35"/>
        <end position="90"/>
    </location>
</feature>
<dbReference type="SUPFAM" id="SSF51735">
    <property type="entry name" value="NAD(P)-binding Rossmann-fold domains"/>
    <property type="match status" value="1"/>
</dbReference>
<feature type="domain" description="NAD-glutamate dehydrogenase catalytic" evidence="2">
    <location>
        <begin position="199"/>
        <end position="686"/>
    </location>
</feature>
<name>A0A7U8C6D1_NEPCE</name>
<dbReference type="Pfam" id="PF21077">
    <property type="entry name" value="GDH_ACT3"/>
    <property type="match status" value="1"/>
</dbReference>
<dbReference type="Proteomes" id="UP000002171">
    <property type="component" value="Unassembled WGS sequence"/>
</dbReference>
<evidence type="ECO:0000259" key="2">
    <source>
        <dbReference type="Pfam" id="PF05088"/>
    </source>
</evidence>
<dbReference type="OrthoDB" id="9758052at2"/>
<dbReference type="InterPro" id="IPR049064">
    <property type="entry name" value="NAD_Glu_DH_ACT3"/>
</dbReference>
<sequence length="1062" mass="119089">MNSKNKKIAKSIKGNGSEPQSFEIKKCWFSAISEDDPLEFCIQGLGPLVPLSKVLPVLENMGSDVITANYELDKERGYWVIRLKLGTESGDLSNDSGLQSNFINLFVAVLKHEYENDGLNQLISMPAIQLQDIALLRATVRYLLQICVPYSQQRIDSTLVSYPSVTGLLVKLFHIKFDPEYKASNSERHDVIHKLRLTIKDEMETISGRDDDQIMRSCLSVLLSMIRTNFFQSSPNHMIPKALSFKLRPAEIINIPQPAPEYETFVYSSRIEGVHLRGGRVSRGGLRWSDRKEDYRTEVLGLVKAQMVKNSVIVPVGAKGGFVIKQGGRECLAVRYSEFIAALLDITDNIKAGEVIPADLIRYDDDDPYLVVAADKGTAILSDVANSVAEAYEFWLGDAFASGGGNGYDHKKMGITARGAWQSTQRLFREVGIDCDQDPFTVLGIGDMSGDVFGNGMLLSKHICLVAAFNHQHIFIDPTPDAEVSYNERQRLFDKPHSSWEDYSPELISTGGGVFSRASKKVSLTNQIRSLCNLPPFVTSLTPDELIQKLLCAKVDLLWNGGIGTYIKGSDESNEEVADRANDSLRIDAHELGARIIVEGGNLGLTQAARVEFARNGGLITTDAIDNSGGVDCSDHEVNIKILLKQLQDEGVIDQEERNLLLEEMTGDVSTLVLQNNFQQSKMLSQSNHTSELFIDKHAQLINLLEQKGLLNRELEGLPDNSSISKMVKTRQGLTRPEISILLAYSKTYLFNKLADSDLIDDELIQSKLLAYFPQILREKYAEHILTHPLAKQILAAQITNQIANRMGSTFCNNLLGVKDTDAALWVKSHIAAREIFSTSELEQNIERLGFDVPNSLQMELLLKLHFPMERAAQWLLNHESSQFDTRSVIEKYRPWVEYVQQHLEDFLGENETDTYQNSIVELVEQGVSVELAKQLVAIDYLFNVLDISLIAEGSISEMAEVAKVYFNLNSELDLFWLRRYIACVPNYDHWYRKAKETLTHNIDLAVRQRALKHMTLPPNPNVIAALQNNEHYKQLMSEMRALPSHNLAAINVVIDQINPIG</sequence>
<feature type="domain" description="NAD-specific glutamate dehydrogenase C-terminal" evidence="3">
    <location>
        <begin position="732"/>
        <end position="1058"/>
    </location>
</feature>
<dbReference type="InterPro" id="IPR028971">
    <property type="entry name" value="NAD-GDH_cat"/>
</dbReference>
<dbReference type="InterPro" id="IPR046346">
    <property type="entry name" value="Aminoacid_DH-like_N_sf"/>
</dbReference>
<proteinExistence type="predicted"/>
<keyword evidence="6" id="KW-1185">Reference proteome</keyword>
<dbReference type="PANTHER" id="PTHR43403:SF1">
    <property type="entry name" value="NAD-SPECIFIC GLUTAMATE DEHYDROGENASE"/>
    <property type="match status" value="1"/>
</dbReference>
<dbReference type="InterPro" id="IPR049056">
    <property type="entry name" value="NAD_Glu_DH_HM3"/>
</dbReference>
<gene>
    <name evidence="5" type="ORF">MED92_13663</name>
</gene>
<dbReference type="SUPFAM" id="SSF53223">
    <property type="entry name" value="Aminoacid dehydrogenase-like, N-terminal domain"/>
    <property type="match status" value="1"/>
</dbReference>
<dbReference type="GO" id="GO:0004069">
    <property type="term" value="F:L-aspartate:2-oxoglutarate aminotransferase activity"/>
    <property type="evidence" value="ECO:0007669"/>
    <property type="project" value="InterPro"/>
</dbReference>
<dbReference type="InterPro" id="IPR036291">
    <property type="entry name" value="NAD(P)-bd_dom_sf"/>
</dbReference>
<evidence type="ECO:0008006" key="7">
    <source>
        <dbReference type="Google" id="ProtNLM"/>
    </source>
</evidence>
<dbReference type="EMBL" id="AAOW01000014">
    <property type="protein sequence ID" value="EAR60726.1"/>
    <property type="molecule type" value="Genomic_DNA"/>
</dbReference>
<reference evidence="5 6" key="1">
    <citation type="submission" date="2006-02" db="EMBL/GenBank/DDBJ databases">
        <authorList>
            <person name="Pinhassi J."/>
            <person name="Pedros-Alio C."/>
            <person name="Ferriera S."/>
            <person name="Johnson J."/>
            <person name="Kravitz S."/>
            <person name="Halpern A."/>
            <person name="Remington K."/>
            <person name="Beeson K."/>
            <person name="Tran B."/>
            <person name="Rogers Y.-H."/>
            <person name="Friedman R."/>
            <person name="Venter J.C."/>
        </authorList>
    </citation>
    <scope>NUCLEOTIDE SEQUENCE [LARGE SCALE GENOMIC DNA]</scope>
    <source>
        <strain evidence="5 6">MED92</strain>
    </source>
</reference>
<evidence type="ECO:0000259" key="4">
    <source>
        <dbReference type="Pfam" id="PF21077"/>
    </source>
</evidence>
<comment type="caution">
    <text evidence="5">The sequence shown here is derived from an EMBL/GenBank/DDBJ whole genome shotgun (WGS) entry which is preliminary data.</text>
</comment>
<dbReference type="InterPro" id="IPR007780">
    <property type="entry name" value="NAD_Glu_DH_bac"/>
</dbReference>
<evidence type="ECO:0000313" key="6">
    <source>
        <dbReference type="Proteomes" id="UP000002171"/>
    </source>
</evidence>
<accession>A0A7U8C6D1</accession>
<evidence type="ECO:0000313" key="5">
    <source>
        <dbReference type="EMBL" id="EAR60726.1"/>
    </source>
</evidence>